<sequence length="179" mass="19493">MTPAQQFHLKHPLARFVEGLPDLVGRRRFQDMEFAALNLATAITAVRSRRTESTGLVSVSLHEFTQVAATAFEVAAGMEGLSLEPDANVAGHPGANALVQLEWMFATDAEKLEDGDLLPKSFMGGYEVRVLEVIRALQAGLQIDEAWRLPTDPLKLFAIEPSVLTDLGAHVPPARLRPA</sequence>
<dbReference type="Proteomes" id="UP001238603">
    <property type="component" value="Unassembled WGS sequence"/>
</dbReference>
<evidence type="ECO:0000313" key="2">
    <source>
        <dbReference type="Proteomes" id="UP001238603"/>
    </source>
</evidence>
<accession>A0ABT7LND4</accession>
<dbReference type="EMBL" id="JASVDS010000008">
    <property type="protein sequence ID" value="MDL5034378.1"/>
    <property type="molecule type" value="Genomic_DNA"/>
</dbReference>
<name>A0ABT7LND4_9BURK</name>
<organism evidence="1 2">
    <name type="scientific">Roseateles subflavus</name>
    <dbReference type="NCBI Taxonomy" id="3053353"/>
    <lineage>
        <taxon>Bacteria</taxon>
        <taxon>Pseudomonadati</taxon>
        <taxon>Pseudomonadota</taxon>
        <taxon>Betaproteobacteria</taxon>
        <taxon>Burkholderiales</taxon>
        <taxon>Sphaerotilaceae</taxon>
        <taxon>Roseateles</taxon>
    </lineage>
</organism>
<comment type="caution">
    <text evidence="1">The sequence shown here is derived from an EMBL/GenBank/DDBJ whole genome shotgun (WGS) entry which is preliminary data.</text>
</comment>
<gene>
    <name evidence="1" type="ORF">QRD43_20920</name>
</gene>
<reference evidence="1 2" key="1">
    <citation type="submission" date="2023-06" db="EMBL/GenBank/DDBJ databases">
        <title>Pelomonas sp. APW6 16S ribosomal RNA gene genome sequencing and assembly.</title>
        <authorList>
            <person name="Woo H."/>
        </authorList>
    </citation>
    <scope>NUCLEOTIDE SEQUENCE [LARGE SCALE GENOMIC DNA]</scope>
    <source>
        <strain evidence="1 2">APW6</strain>
    </source>
</reference>
<keyword evidence="2" id="KW-1185">Reference proteome</keyword>
<evidence type="ECO:0000313" key="1">
    <source>
        <dbReference type="EMBL" id="MDL5034378.1"/>
    </source>
</evidence>
<proteinExistence type="predicted"/>
<protein>
    <submittedName>
        <fullName evidence="1">Uncharacterized protein</fullName>
    </submittedName>
</protein>
<dbReference type="RefSeq" id="WP_285984453.1">
    <property type="nucleotide sequence ID" value="NZ_JASVDS010000008.1"/>
</dbReference>